<organism evidence="1 2">
    <name type="scientific">Dehalogenimonas formicexedens</name>
    <dbReference type="NCBI Taxonomy" id="1839801"/>
    <lineage>
        <taxon>Bacteria</taxon>
        <taxon>Bacillati</taxon>
        <taxon>Chloroflexota</taxon>
        <taxon>Dehalococcoidia</taxon>
        <taxon>Dehalococcoidales</taxon>
        <taxon>Dehalococcoidaceae</taxon>
        <taxon>Dehalogenimonas</taxon>
    </lineage>
</organism>
<evidence type="ECO:0000313" key="2">
    <source>
        <dbReference type="Proteomes" id="UP000185934"/>
    </source>
</evidence>
<dbReference type="RefSeq" id="WP_158513489.1">
    <property type="nucleotide sequence ID" value="NZ_CP018258.1"/>
</dbReference>
<dbReference type="Proteomes" id="UP000185934">
    <property type="component" value="Chromosome"/>
</dbReference>
<dbReference type="EMBL" id="CP018258">
    <property type="protein sequence ID" value="APV45064.1"/>
    <property type="molecule type" value="Genomic_DNA"/>
</dbReference>
<gene>
    <name evidence="1" type="ORF">Dform_01745</name>
</gene>
<dbReference type="KEGG" id="dfo:Dform_01745"/>
<name>A0A1P8F9C0_9CHLR</name>
<sequence length="55" mass="6261">MTENSQVEKHLQKLAALVNDPIHKRIIEAYKGNNPLESMEAELTKILDEVVTNED</sequence>
<reference evidence="2" key="1">
    <citation type="submission" date="2016-11" db="EMBL/GenBank/DDBJ databases">
        <title>Dehalogenimonas formicexedens sp. nov., a chlorinated alkane respiring bacterium isolated from contaminated groundwater.</title>
        <authorList>
            <person name="Key T.A."/>
            <person name="Bowman K.S."/>
            <person name="Lee I."/>
            <person name="Chun J."/>
            <person name="Albuquerque L."/>
            <person name="da Costa M.S."/>
            <person name="Rainey F.A."/>
            <person name="Moe W.M."/>
        </authorList>
    </citation>
    <scope>NUCLEOTIDE SEQUENCE [LARGE SCALE GENOMIC DNA]</scope>
    <source>
        <strain evidence="2">NSZ-14</strain>
    </source>
</reference>
<accession>A0A1P8F9C0</accession>
<dbReference type="STRING" id="1839801.Dform_01745"/>
<proteinExistence type="predicted"/>
<keyword evidence="2" id="KW-1185">Reference proteome</keyword>
<evidence type="ECO:0000313" key="1">
    <source>
        <dbReference type="EMBL" id="APV45064.1"/>
    </source>
</evidence>
<evidence type="ECO:0008006" key="3">
    <source>
        <dbReference type="Google" id="ProtNLM"/>
    </source>
</evidence>
<dbReference type="AlphaFoldDB" id="A0A1P8F9C0"/>
<protein>
    <recommendedName>
        <fullName evidence="3">Transcriptional regulator</fullName>
    </recommendedName>
</protein>